<feature type="transmembrane region" description="Helical" evidence="1">
    <location>
        <begin position="217"/>
        <end position="237"/>
    </location>
</feature>
<keyword evidence="1" id="KW-0812">Transmembrane</keyword>
<dbReference type="PANTHER" id="PTHR43044:SF1">
    <property type="entry name" value="QUINOL:CYTOCHROME C OXIDOREDUCTASE QUINONE-BINDING SUBUNIT 2"/>
    <property type="match status" value="1"/>
</dbReference>
<dbReference type="GeneID" id="56685264"/>
<dbReference type="STRING" id="1338011.BD94_0158"/>
<feature type="transmembrane region" description="Helical" evidence="1">
    <location>
        <begin position="12"/>
        <end position="29"/>
    </location>
</feature>
<dbReference type="AlphaFoldDB" id="A0A077EBB0"/>
<feature type="transmembrane region" description="Helical" evidence="1">
    <location>
        <begin position="391"/>
        <end position="413"/>
    </location>
</feature>
<proteinExistence type="predicted"/>
<feature type="transmembrane region" description="Helical" evidence="1">
    <location>
        <begin position="83"/>
        <end position="104"/>
    </location>
</feature>
<keyword evidence="1" id="KW-1133">Transmembrane helix</keyword>
<feature type="transmembrane region" description="Helical" evidence="1">
    <location>
        <begin position="177"/>
        <end position="196"/>
    </location>
</feature>
<evidence type="ECO:0008006" key="4">
    <source>
        <dbReference type="Google" id="ProtNLM"/>
    </source>
</evidence>
<accession>A0A077EBB0</accession>
<dbReference type="KEGG" id="eao:BD94_0158"/>
<feature type="transmembrane region" description="Helical" evidence="1">
    <location>
        <begin position="360"/>
        <end position="379"/>
    </location>
</feature>
<dbReference type="HOGENOM" id="CLU_042661_1_0_10"/>
<organism evidence="2 3">
    <name type="scientific">Elizabethkingia anophelis NUHP1</name>
    <dbReference type="NCBI Taxonomy" id="1338011"/>
    <lineage>
        <taxon>Bacteria</taxon>
        <taxon>Pseudomonadati</taxon>
        <taxon>Bacteroidota</taxon>
        <taxon>Flavobacteriia</taxon>
        <taxon>Flavobacteriales</taxon>
        <taxon>Weeksellaceae</taxon>
        <taxon>Elizabethkingia</taxon>
    </lineage>
</organism>
<reference evidence="2" key="2">
    <citation type="journal article" date="2015" name="Genome Biol. Evol.">
        <title>Complete Genome Sequence and Transcriptomic Analysis of the Novel Pathogen Elizabethkingia anophelis in Response to Oxidative Stress.</title>
        <authorList>
            <person name="Li Y."/>
            <person name="Liu Y."/>
            <person name="Chew S.C."/>
            <person name="Tay M."/>
            <person name="Salido M.M."/>
            <person name="Teo J."/>
            <person name="Lauro F.M."/>
            <person name="Givskov M."/>
            <person name="Yang L."/>
        </authorList>
    </citation>
    <scope>NUCLEOTIDE SEQUENCE</scope>
    <source>
        <strain evidence="2">NUHP1</strain>
    </source>
</reference>
<dbReference type="Proteomes" id="UP000028933">
    <property type="component" value="Chromosome"/>
</dbReference>
<name>A0A077EBB0_9FLAO</name>
<feature type="transmembrane region" description="Helical" evidence="1">
    <location>
        <begin position="252"/>
        <end position="275"/>
    </location>
</feature>
<evidence type="ECO:0000313" key="2">
    <source>
        <dbReference type="EMBL" id="AIL43933.1"/>
    </source>
</evidence>
<feature type="transmembrane region" description="Helical" evidence="1">
    <location>
        <begin position="295"/>
        <end position="317"/>
    </location>
</feature>
<feature type="transmembrane region" description="Helical" evidence="1">
    <location>
        <begin position="332"/>
        <end position="353"/>
    </location>
</feature>
<keyword evidence="1" id="KW-0472">Membrane</keyword>
<protein>
    <recommendedName>
        <fullName evidence="4">Quinol:cytochrome C oxidoreductase</fullName>
    </recommendedName>
</protein>
<reference evidence="2" key="1">
    <citation type="journal article" date="2013" name="Lancet">
        <title>First case of E anophelis outbreak in an intensive-care unit.</title>
        <authorList>
            <person name="Teo J."/>
            <person name="Tan S.Y."/>
            <person name="Tay M."/>
            <person name="Ding Y."/>
            <person name="Kjelleberg S."/>
            <person name="Givskov M."/>
            <person name="Lin R.T."/>
            <person name="Yang L."/>
        </authorList>
    </citation>
    <scope>NUCLEOTIDE SEQUENCE [LARGE SCALE GENOMIC DNA]</scope>
    <source>
        <strain evidence="2">NUHP1</strain>
    </source>
</reference>
<feature type="transmembrane region" description="Helical" evidence="1">
    <location>
        <begin position="116"/>
        <end position="143"/>
    </location>
</feature>
<evidence type="ECO:0000313" key="3">
    <source>
        <dbReference type="Proteomes" id="UP000028933"/>
    </source>
</evidence>
<dbReference type="PANTHER" id="PTHR43044">
    <property type="match status" value="1"/>
</dbReference>
<sequence>MYSFSPKLRLYSIILIVVGLVLFGIGYAVNHSIDEAKVEQMVAAKHVDLEHGPKSNSMQEHDKTHNEHIETALHQVHNEPMAALLQVSVFAFGIACAALFFYCVQNASHAGWPIIILRVMEAVASFIPYGGVLMLIIVIANTIGWSHLYHWMDGSLVDPNSPHFDVILYEKSKYLNIPFYLVRTLIFVGGATFFVFKLKSLSKQVDETKSRAVYQKYYNWSVGYIAFFGFASAAWAWDWMMSIDPHWYSTLYIWYTMVSCLSTAVGIIILISVYLKKKGVLPQFNDNHLHDLGVFLFATSMLWTYLWFAQFMLYWYANVPEEVNYFYGRFEYYRWTFLPMLIPNFLLPLLVLVSSSIKRNYKVVSTMAVVVICGHWLDYFNIVMPGTVGPFWNIGLLEIGATLFIIGLFIFAVMSALSKLKLIPTGNPFLKESEIYEYPF</sequence>
<dbReference type="eggNOG" id="COG5557">
    <property type="taxonomic scope" value="Bacteria"/>
</dbReference>
<evidence type="ECO:0000256" key="1">
    <source>
        <dbReference type="SAM" id="Phobius"/>
    </source>
</evidence>
<dbReference type="RefSeq" id="WP_009086543.1">
    <property type="nucleotide sequence ID" value="NZ_CP007547.1"/>
</dbReference>
<gene>
    <name evidence="2" type="ORF">BD94_0158</name>
</gene>
<dbReference type="EMBL" id="CP007547">
    <property type="protein sequence ID" value="AIL43933.1"/>
    <property type="molecule type" value="Genomic_DNA"/>
</dbReference>